<feature type="domain" description="HTH araC/xylS-type" evidence="3">
    <location>
        <begin position="269"/>
        <end position="370"/>
    </location>
</feature>
<keyword evidence="5" id="KW-1185">Reference proteome</keyword>
<gene>
    <name evidence="4" type="ORF">ATO12_05320</name>
</gene>
<keyword evidence="2" id="KW-0812">Transmembrane</keyword>
<dbReference type="PANTHER" id="PTHR43280:SF29">
    <property type="entry name" value="ARAC-FAMILY TRANSCRIPTIONAL REGULATOR"/>
    <property type="match status" value="1"/>
</dbReference>
<keyword evidence="1" id="KW-0238">DNA-binding</keyword>
<feature type="transmembrane region" description="Helical" evidence="2">
    <location>
        <begin position="98"/>
        <end position="117"/>
    </location>
</feature>
<reference evidence="4 5" key="1">
    <citation type="submission" date="2014-04" db="EMBL/GenBank/DDBJ databases">
        <title>Aquimarina sp. 22II-S11-z7 Genome Sequencing.</title>
        <authorList>
            <person name="Lai Q."/>
        </authorList>
    </citation>
    <scope>NUCLEOTIDE SEQUENCE [LARGE SCALE GENOMIC DNA]</scope>
    <source>
        <strain evidence="4 5">22II-S11-z7</strain>
    </source>
</reference>
<dbReference type="OrthoDB" id="6283866at2"/>
<keyword evidence="2" id="KW-0472">Membrane</keyword>
<dbReference type="GO" id="GO:0003700">
    <property type="term" value="F:DNA-binding transcription factor activity"/>
    <property type="evidence" value="ECO:0007669"/>
    <property type="project" value="InterPro"/>
</dbReference>
<dbReference type="Gene3D" id="1.10.10.60">
    <property type="entry name" value="Homeodomain-like"/>
    <property type="match status" value="2"/>
</dbReference>
<feature type="transmembrane region" description="Helical" evidence="2">
    <location>
        <begin position="212"/>
        <end position="234"/>
    </location>
</feature>
<dbReference type="PROSITE" id="PS01124">
    <property type="entry name" value="HTH_ARAC_FAMILY_2"/>
    <property type="match status" value="1"/>
</dbReference>
<proteinExistence type="predicted"/>
<dbReference type="PANTHER" id="PTHR43280">
    <property type="entry name" value="ARAC-FAMILY TRANSCRIPTIONAL REGULATOR"/>
    <property type="match status" value="1"/>
</dbReference>
<dbReference type="STRING" id="1317122.ATO12_05320"/>
<feature type="transmembrane region" description="Helical" evidence="2">
    <location>
        <begin position="38"/>
        <end position="58"/>
    </location>
</feature>
<sequence>MQSFEFIDLILFLGVSQGVFLAVTIQIIQNKNRDANKVLSIILLIASIMLTGRLFYFRYSDSEWLFRVAAFVDTLIFVFGPLFYLYFRRLVFNETPLYKLHFSNFIPAACMIGYYFWTLSYSYEEFFLLFNQGILVIPYFIMETVGIFFNIYYCYRCFQLIRTYQKEEKKNLSYSQSLIPFLYSFLITVLLFLTLWLLSYSKVYFLHVYTSVINYNLVWVSIPISIYVIGFYSLKQPEIFRMPLSKKNLTRNKERLEGQAIEDLNQKLENLMVTEKIYLNHKLTLVDLANQLNTSTNNVSWLLNNIHKSSFYDYINTYRVKTFVEKIEKGEHHHHTLLALSMDSGFNSKSTFNKAFKTVIKDTPSNYIKKLNTI</sequence>
<protein>
    <recommendedName>
        <fullName evidence="3">HTH araC/xylS-type domain-containing protein</fullName>
    </recommendedName>
</protein>
<dbReference type="RefSeq" id="WP_034246448.1">
    <property type="nucleotide sequence ID" value="NZ_AQRA01000011.1"/>
</dbReference>
<feature type="transmembrane region" description="Helical" evidence="2">
    <location>
        <begin position="6"/>
        <end position="26"/>
    </location>
</feature>
<feature type="transmembrane region" description="Helical" evidence="2">
    <location>
        <begin position="64"/>
        <end position="86"/>
    </location>
</feature>
<dbReference type="GO" id="GO:0043565">
    <property type="term" value="F:sequence-specific DNA binding"/>
    <property type="evidence" value="ECO:0007669"/>
    <property type="project" value="InterPro"/>
</dbReference>
<evidence type="ECO:0000256" key="1">
    <source>
        <dbReference type="ARBA" id="ARBA00023125"/>
    </source>
</evidence>
<evidence type="ECO:0000313" key="5">
    <source>
        <dbReference type="Proteomes" id="UP000023541"/>
    </source>
</evidence>
<comment type="caution">
    <text evidence="4">The sequence shown here is derived from an EMBL/GenBank/DDBJ whole genome shotgun (WGS) entry which is preliminary data.</text>
</comment>
<dbReference type="SMART" id="SM00342">
    <property type="entry name" value="HTH_ARAC"/>
    <property type="match status" value="1"/>
</dbReference>
<evidence type="ECO:0000256" key="2">
    <source>
        <dbReference type="SAM" id="Phobius"/>
    </source>
</evidence>
<dbReference type="eggNOG" id="COG2207">
    <property type="taxonomic scope" value="Bacteria"/>
</dbReference>
<feature type="transmembrane region" description="Helical" evidence="2">
    <location>
        <begin position="137"/>
        <end position="158"/>
    </location>
</feature>
<dbReference type="Proteomes" id="UP000023541">
    <property type="component" value="Unassembled WGS sequence"/>
</dbReference>
<dbReference type="AlphaFoldDB" id="A0A023BQ15"/>
<dbReference type="InterPro" id="IPR018060">
    <property type="entry name" value="HTH_AraC"/>
</dbReference>
<keyword evidence="2" id="KW-1133">Transmembrane helix</keyword>
<evidence type="ECO:0000259" key="3">
    <source>
        <dbReference type="PROSITE" id="PS01124"/>
    </source>
</evidence>
<evidence type="ECO:0000313" key="4">
    <source>
        <dbReference type="EMBL" id="EZH71798.1"/>
    </source>
</evidence>
<dbReference type="Pfam" id="PF12833">
    <property type="entry name" value="HTH_18"/>
    <property type="match status" value="1"/>
</dbReference>
<dbReference type="EMBL" id="AQRA01000011">
    <property type="protein sequence ID" value="EZH71798.1"/>
    <property type="molecule type" value="Genomic_DNA"/>
</dbReference>
<name>A0A023BQ15_9FLAO</name>
<feature type="transmembrane region" description="Helical" evidence="2">
    <location>
        <begin position="178"/>
        <end position="200"/>
    </location>
</feature>
<organism evidence="4 5">
    <name type="scientific">Aquimarina atlantica</name>
    <dbReference type="NCBI Taxonomy" id="1317122"/>
    <lineage>
        <taxon>Bacteria</taxon>
        <taxon>Pseudomonadati</taxon>
        <taxon>Bacteroidota</taxon>
        <taxon>Flavobacteriia</taxon>
        <taxon>Flavobacteriales</taxon>
        <taxon>Flavobacteriaceae</taxon>
        <taxon>Aquimarina</taxon>
    </lineage>
</organism>
<accession>A0A023BQ15</accession>